<protein>
    <submittedName>
        <fullName evidence="3">Gag protease polyprotein</fullName>
    </submittedName>
</protein>
<dbReference type="InParanoid" id="A0A061EU61"/>
<dbReference type="OMA" id="IKEYEAC"/>
<dbReference type="GO" id="GO:0006508">
    <property type="term" value="P:proteolysis"/>
    <property type="evidence" value="ECO:0007669"/>
    <property type="project" value="UniProtKB-KW"/>
</dbReference>
<evidence type="ECO:0000313" key="4">
    <source>
        <dbReference type="Proteomes" id="UP000026915"/>
    </source>
</evidence>
<evidence type="ECO:0000256" key="1">
    <source>
        <dbReference type="SAM" id="MobiDB-lite"/>
    </source>
</evidence>
<dbReference type="GO" id="GO:0008233">
    <property type="term" value="F:peptidase activity"/>
    <property type="evidence" value="ECO:0007669"/>
    <property type="project" value="UniProtKB-KW"/>
</dbReference>
<feature type="domain" description="Retrotransposon gag" evidence="2">
    <location>
        <begin position="12"/>
        <end position="104"/>
    </location>
</feature>
<dbReference type="eggNOG" id="KOG0017">
    <property type="taxonomic scope" value="Eukaryota"/>
</dbReference>
<keyword evidence="4" id="KW-1185">Reference proteome</keyword>
<keyword evidence="3" id="KW-0645">Protease</keyword>
<sequence length="177" mass="20878">MKLKDDMKLMVATRLLEKRARTWWNLVKSRFTTPLTWSNFLQEFDDQYYTYFHQKEKKREFLSLKQGSLTIKEYEACFNELMSYVPNLVKTEQDQANYFEEGLQNEIRDRMTVMGKEPYKEVVQMALRAEKLATENRKIRAEFAKRRNPNISSNQPLKKGKDFSASGSATTFSIAST</sequence>
<dbReference type="HOGENOM" id="CLU_1520480_0_0_1"/>
<feature type="compositionally biased region" description="Polar residues" evidence="1">
    <location>
        <begin position="165"/>
        <end position="177"/>
    </location>
</feature>
<dbReference type="Pfam" id="PF03732">
    <property type="entry name" value="Retrotrans_gag"/>
    <property type="match status" value="1"/>
</dbReference>
<dbReference type="InterPro" id="IPR005162">
    <property type="entry name" value="Retrotrans_gag_dom"/>
</dbReference>
<name>A0A061EU61_THECC</name>
<dbReference type="PANTHER" id="PTHR34482">
    <property type="entry name" value="DNA DAMAGE-INDUCIBLE PROTEIN 1-LIKE"/>
    <property type="match status" value="1"/>
</dbReference>
<proteinExistence type="predicted"/>
<accession>A0A061EU61</accession>
<evidence type="ECO:0000259" key="2">
    <source>
        <dbReference type="Pfam" id="PF03732"/>
    </source>
</evidence>
<gene>
    <name evidence="3" type="ORF">TCM_023422</name>
</gene>
<reference evidence="3 4" key="1">
    <citation type="journal article" date="2013" name="Genome Biol.">
        <title>The genome sequence of the most widely cultivated cacao type and its use to identify candidate genes regulating pod color.</title>
        <authorList>
            <person name="Motamayor J.C."/>
            <person name="Mockaitis K."/>
            <person name="Schmutz J."/>
            <person name="Haiminen N."/>
            <person name="Iii D.L."/>
            <person name="Cornejo O."/>
            <person name="Findley S.D."/>
            <person name="Zheng P."/>
            <person name="Utro F."/>
            <person name="Royaert S."/>
            <person name="Saski C."/>
            <person name="Jenkins J."/>
            <person name="Podicheti R."/>
            <person name="Zhao M."/>
            <person name="Scheffler B.E."/>
            <person name="Stack J.C."/>
            <person name="Feltus F.A."/>
            <person name="Mustiga G.M."/>
            <person name="Amores F."/>
            <person name="Phillips W."/>
            <person name="Marelli J.P."/>
            <person name="May G.D."/>
            <person name="Shapiro H."/>
            <person name="Ma J."/>
            <person name="Bustamante C.D."/>
            <person name="Schnell R.J."/>
            <person name="Main D."/>
            <person name="Gilbert D."/>
            <person name="Parida L."/>
            <person name="Kuhn D.N."/>
        </authorList>
    </citation>
    <scope>NUCLEOTIDE SEQUENCE [LARGE SCALE GENOMIC DNA]</scope>
    <source>
        <strain evidence="4">cv. Matina 1-6</strain>
    </source>
</reference>
<organism evidence="3 4">
    <name type="scientific">Theobroma cacao</name>
    <name type="common">Cacao</name>
    <name type="synonym">Cocoa</name>
    <dbReference type="NCBI Taxonomy" id="3641"/>
    <lineage>
        <taxon>Eukaryota</taxon>
        <taxon>Viridiplantae</taxon>
        <taxon>Streptophyta</taxon>
        <taxon>Embryophyta</taxon>
        <taxon>Tracheophyta</taxon>
        <taxon>Spermatophyta</taxon>
        <taxon>Magnoliopsida</taxon>
        <taxon>eudicotyledons</taxon>
        <taxon>Gunneridae</taxon>
        <taxon>Pentapetalae</taxon>
        <taxon>rosids</taxon>
        <taxon>malvids</taxon>
        <taxon>Malvales</taxon>
        <taxon>Malvaceae</taxon>
        <taxon>Byttnerioideae</taxon>
        <taxon>Theobroma</taxon>
    </lineage>
</organism>
<evidence type="ECO:0000313" key="3">
    <source>
        <dbReference type="EMBL" id="EOY08615.1"/>
    </source>
</evidence>
<dbReference type="EMBL" id="CM001883">
    <property type="protein sequence ID" value="EOY08615.1"/>
    <property type="molecule type" value="Genomic_DNA"/>
</dbReference>
<keyword evidence="3" id="KW-0378">Hydrolase</keyword>
<feature type="region of interest" description="Disordered" evidence="1">
    <location>
        <begin position="146"/>
        <end position="177"/>
    </location>
</feature>
<dbReference type="AlphaFoldDB" id="A0A061EU61"/>
<dbReference type="PANTHER" id="PTHR34482:SF48">
    <property type="entry name" value="GAG PROTEASE POLYPROTEIN"/>
    <property type="match status" value="1"/>
</dbReference>
<dbReference type="Proteomes" id="UP000026915">
    <property type="component" value="Chromosome 5"/>
</dbReference>
<dbReference type="Gramene" id="EOY08615">
    <property type="protein sequence ID" value="EOY08615"/>
    <property type="gene ID" value="TCM_023422"/>
</dbReference>